<evidence type="ECO:0000313" key="2">
    <source>
        <dbReference type="EMBL" id="EPX55575.1"/>
    </source>
</evidence>
<dbReference type="InterPro" id="IPR041720">
    <property type="entry name" value="FbaB-like"/>
</dbReference>
<dbReference type="InterPro" id="IPR002915">
    <property type="entry name" value="DeoC/FbaB/LacD_aldolase"/>
</dbReference>
<accession>S9NTW1</accession>
<sequence length="268" mass="28886">MNTAKKVRLGKILGASSQRAVIVPIDHGLTVGPLTGIESTARIARWIGHPGVDAVVAHKGILSRLADQGALDRKGVILHLNGMSSLSDSVDDKEWLTSIETALLLGADAVSLQVNFNGRNDRANWKMLGQVVDGAARYGLPVLTMIYDKVGEEPQRLHRIKQLMRTAVELGTDALKIGMSERPELLREALEDVQGDALVFVAGGELTGDEPLLEHVSNALRAGARGVCIGRNIFVKKSPALLLERLSKLVHGEPARGEREVALASIRR</sequence>
<dbReference type="PANTHER" id="PTHR47916">
    <property type="entry name" value="FRUCTOSE-BISPHOSPHATE ALDOLASE CLASS 1"/>
    <property type="match status" value="1"/>
</dbReference>
<dbReference type="AlphaFoldDB" id="S9NTW1"/>
<evidence type="ECO:0000256" key="1">
    <source>
        <dbReference type="PIRSR" id="PIRSR038992-1"/>
    </source>
</evidence>
<dbReference type="Proteomes" id="UP000011682">
    <property type="component" value="Unassembled WGS sequence"/>
</dbReference>
<comment type="caution">
    <text evidence="2">The sequence shown here is derived from an EMBL/GenBank/DDBJ whole genome shotgun (WGS) entry which is preliminary data.</text>
</comment>
<evidence type="ECO:0000313" key="3">
    <source>
        <dbReference type="Proteomes" id="UP000011682"/>
    </source>
</evidence>
<reference evidence="2" key="1">
    <citation type="submission" date="2013-05" db="EMBL/GenBank/DDBJ databases">
        <title>Genome assembly of Cystobacter fuscus DSM 2262.</title>
        <authorList>
            <person name="Sharma G."/>
            <person name="Khatri I."/>
            <person name="Kaur C."/>
            <person name="Mayilraj S."/>
            <person name="Subramanian S."/>
        </authorList>
    </citation>
    <scope>NUCLEOTIDE SEQUENCE [LARGE SCALE GENOMIC DNA]</scope>
    <source>
        <strain evidence="2">DSM 2262</strain>
    </source>
</reference>
<organism evidence="2 3">
    <name type="scientific">Cystobacter fuscus (strain ATCC 25194 / DSM 2262 / NBRC 100088 / M29)</name>
    <dbReference type="NCBI Taxonomy" id="1242864"/>
    <lineage>
        <taxon>Bacteria</taxon>
        <taxon>Pseudomonadati</taxon>
        <taxon>Myxococcota</taxon>
        <taxon>Myxococcia</taxon>
        <taxon>Myxococcales</taxon>
        <taxon>Cystobacterineae</taxon>
        <taxon>Archangiaceae</taxon>
        <taxon>Cystobacter</taxon>
    </lineage>
</organism>
<keyword evidence="3" id="KW-1185">Reference proteome</keyword>
<dbReference type="SMART" id="SM01133">
    <property type="entry name" value="DeoC"/>
    <property type="match status" value="1"/>
</dbReference>
<dbReference type="PANTHER" id="PTHR47916:SF1">
    <property type="entry name" value="3-HYDROXY-5-PHOSPHONOOXYPENTANE-2,4-DIONE THIOLASE"/>
    <property type="match status" value="1"/>
</dbReference>
<dbReference type="InterPro" id="IPR050456">
    <property type="entry name" value="DeoC/FbaB_aldolase"/>
</dbReference>
<dbReference type="Gene3D" id="3.20.20.70">
    <property type="entry name" value="Aldolase class I"/>
    <property type="match status" value="1"/>
</dbReference>
<dbReference type="Pfam" id="PF01791">
    <property type="entry name" value="DeoC"/>
    <property type="match status" value="1"/>
</dbReference>
<dbReference type="eggNOG" id="COG1830">
    <property type="taxonomic scope" value="Bacteria"/>
</dbReference>
<gene>
    <name evidence="2" type="ORF">D187_009186</name>
</gene>
<dbReference type="PIRSF" id="PIRSF038992">
    <property type="entry name" value="Aldolase_Ia"/>
    <property type="match status" value="1"/>
</dbReference>
<feature type="active site" description="Proton donor" evidence="1">
    <location>
        <position position="147"/>
    </location>
</feature>
<dbReference type="EMBL" id="ANAH02000071">
    <property type="protein sequence ID" value="EPX55575.1"/>
    <property type="molecule type" value="Genomic_DNA"/>
</dbReference>
<protein>
    <submittedName>
        <fullName evidence="2">Aldolase</fullName>
    </submittedName>
</protein>
<dbReference type="InterPro" id="IPR013785">
    <property type="entry name" value="Aldolase_TIM"/>
</dbReference>
<feature type="active site" description="Schiff-base intermediate with dihydroxyacetone-P" evidence="1">
    <location>
        <position position="176"/>
    </location>
</feature>
<dbReference type="GO" id="GO:0004332">
    <property type="term" value="F:fructose-bisphosphate aldolase activity"/>
    <property type="evidence" value="ECO:0007669"/>
    <property type="project" value="InterPro"/>
</dbReference>
<proteinExistence type="predicted"/>
<dbReference type="SUPFAM" id="SSF51569">
    <property type="entry name" value="Aldolase"/>
    <property type="match status" value="1"/>
</dbReference>
<name>S9NTW1_CYSF2</name>